<dbReference type="SUPFAM" id="SSF51717">
    <property type="entry name" value="Dihydropteroate synthetase-like"/>
    <property type="match status" value="1"/>
</dbReference>
<evidence type="ECO:0000259" key="12">
    <source>
        <dbReference type="PROSITE" id="PS50972"/>
    </source>
</evidence>
<dbReference type="InterPro" id="IPR006390">
    <property type="entry name" value="DHP_synth_dom"/>
</dbReference>
<evidence type="ECO:0000256" key="4">
    <source>
        <dbReference type="ARBA" id="ARBA00009503"/>
    </source>
</evidence>
<dbReference type="CDD" id="cd00739">
    <property type="entry name" value="DHPS"/>
    <property type="match status" value="1"/>
</dbReference>
<comment type="pathway">
    <text evidence="3">Cofactor biosynthesis; tetrahydrofolate biosynthesis; 7,8-dihydrofolate from 2-amino-4-hydroxy-6-hydroxymethyl-7,8-dihydropteridine diphosphate and 4-aminobenzoate: step 1/2.</text>
</comment>
<dbReference type="GO" id="GO:0004156">
    <property type="term" value="F:dihydropteroate synthase activity"/>
    <property type="evidence" value="ECO:0007669"/>
    <property type="project" value="UniProtKB-EC"/>
</dbReference>
<name>A0A5C1QKI8_9SPIO</name>
<dbReference type="RefSeq" id="WP_149485918.1">
    <property type="nucleotide sequence ID" value="NZ_CP036150.1"/>
</dbReference>
<dbReference type="KEGG" id="ock:EXM22_07480"/>
<accession>A0A5C1QKI8</accession>
<dbReference type="PANTHER" id="PTHR20941">
    <property type="entry name" value="FOLATE SYNTHESIS PROTEINS"/>
    <property type="match status" value="1"/>
</dbReference>
<sequence length="270" mass="29776">MIHKNKKTLIMGIINCTPDSFYSQSRKQGPGEALGQALSMVKEGADILDLGGESTRPGASYVSQDEELERIIPVVEAIRRETDIPLSIDTRKSGVARAALNAGANIINDISALRDDPQMTPLAVEKNCPVILMHMQGTPENMQNKPQYESVVDEVLHFLIQAAQKAEKAGVLKENIVLDPGIGFGKTLKDNLDLIRHIRRFSKEGYSVLMGLSRKSFIGQILDTDPENRLIGSLTANGWCAAEGVDILRVHDVLETSQMVRMLQEISWKD</sequence>
<dbReference type="PROSITE" id="PS00793">
    <property type="entry name" value="DHPS_2"/>
    <property type="match status" value="1"/>
</dbReference>
<dbReference type="Gene3D" id="3.20.20.20">
    <property type="entry name" value="Dihydropteroate synthase-like"/>
    <property type="match status" value="1"/>
</dbReference>
<comment type="similarity">
    <text evidence="4">Belongs to the DHPS family.</text>
</comment>
<dbReference type="EMBL" id="CP036150">
    <property type="protein sequence ID" value="QEN07838.1"/>
    <property type="molecule type" value="Genomic_DNA"/>
</dbReference>
<comment type="cofactor">
    <cofactor evidence="2">
        <name>Mg(2+)</name>
        <dbReference type="ChEBI" id="CHEBI:18420"/>
    </cofactor>
</comment>
<dbReference type="EC" id="2.5.1.15" evidence="5"/>
<keyword evidence="14" id="KW-1185">Reference proteome</keyword>
<keyword evidence="8" id="KW-0479">Metal-binding</keyword>
<evidence type="ECO:0000256" key="9">
    <source>
        <dbReference type="ARBA" id="ARBA00022842"/>
    </source>
</evidence>
<evidence type="ECO:0000256" key="2">
    <source>
        <dbReference type="ARBA" id="ARBA00001946"/>
    </source>
</evidence>
<evidence type="ECO:0000256" key="10">
    <source>
        <dbReference type="ARBA" id="ARBA00022909"/>
    </source>
</evidence>
<dbReference type="PANTHER" id="PTHR20941:SF1">
    <property type="entry name" value="FOLIC ACID SYNTHESIS PROTEIN FOL1"/>
    <property type="match status" value="1"/>
</dbReference>
<dbReference type="FunFam" id="3.20.20.20:FF:000006">
    <property type="entry name" value="Dihydropteroate synthase"/>
    <property type="match status" value="1"/>
</dbReference>
<evidence type="ECO:0000256" key="3">
    <source>
        <dbReference type="ARBA" id="ARBA00004763"/>
    </source>
</evidence>
<evidence type="ECO:0000256" key="11">
    <source>
        <dbReference type="ARBA" id="ARBA00030193"/>
    </source>
</evidence>
<protein>
    <recommendedName>
        <fullName evidence="6">Dihydropteroate synthase</fullName>
        <ecNumber evidence="5">2.5.1.15</ecNumber>
    </recommendedName>
    <alternativeName>
        <fullName evidence="11">Dihydropteroate pyrophosphorylase</fullName>
    </alternativeName>
</protein>
<dbReference type="NCBIfam" id="TIGR01496">
    <property type="entry name" value="DHPS"/>
    <property type="match status" value="1"/>
</dbReference>
<comment type="catalytic activity">
    <reaction evidence="1">
        <text>(7,8-dihydropterin-6-yl)methyl diphosphate + 4-aminobenzoate = 7,8-dihydropteroate + diphosphate</text>
        <dbReference type="Rhea" id="RHEA:19949"/>
        <dbReference type="ChEBI" id="CHEBI:17836"/>
        <dbReference type="ChEBI" id="CHEBI:17839"/>
        <dbReference type="ChEBI" id="CHEBI:33019"/>
        <dbReference type="ChEBI" id="CHEBI:72950"/>
        <dbReference type="EC" id="2.5.1.15"/>
    </reaction>
</comment>
<keyword evidence="7 13" id="KW-0808">Transferase</keyword>
<evidence type="ECO:0000256" key="1">
    <source>
        <dbReference type="ARBA" id="ARBA00000012"/>
    </source>
</evidence>
<feature type="domain" description="Pterin-binding" evidence="12">
    <location>
        <begin position="8"/>
        <end position="261"/>
    </location>
</feature>
<dbReference type="GO" id="GO:0046656">
    <property type="term" value="P:folic acid biosynthetic process"/>
    <property type="evidence" value="ECO:0007669"/>
    <property type="project" value="UniProtKB-KW"/>
</dbReference>
<evidence type="ECO:0000313" key="13">
    <source>
        <dbReference type="EMBL" id="QEN07838.1"/>
    </source>
</evidence>
<dbReference type="InterPro" id="IPR000489">
    <property type="entry name" value="Pterin-binding_dom"/>
</dbReference>
<dbReference type="AlphaFoldDB" id="A0A5C1QKI8"/>
<dbReference type="PROSITE" id="PS50972">
    <property type="entry name" value="PTERIN_BINDING"/>
    <property type="match status" value="1"/>
</dbReference>
<dbReference type="InterPro" id="IPR045031">
    <property type="entry name" value="DHP_synth-like"/>
</dbReference>
<evidence type="ECO:0000256" key="7">
    <source>
        <dbReference type="ARBA" id="ARBA00022679"/>
    </source>
</evidence>
<proteinExistence type="inferred from homology"/>
<evidence type="ECO:0000256" key="8">
    <source>
        <dbReference type="ARBA" id="ARBA00022723"/>
    </source>
</evidence>
<reference evidence="13 14" key="1">
    <citation type="submission" date="2019-02" db="EMBL/GenBank/DDBJ databases">
        <title>Complete Genome Sequence and Methylome Analysis of free living Spirochaetas.</title>
        <authorList>
            <person name="Fomenkov A."/>
            <person name="Dubinina G."/>
            <person name="Leshcheva N."/>
            <person name="Mikheeva N."/>
            <person name="Grabovich M."/>
            <person name="Vincze T."/>
            <person name="Roberts R.J."/>
        </authorList>
    </citation>
    <scope>NUCLEOTIDE SEQUENCE [LARGE SCALE GENOMIC DNA]</scope>
    <source>
        <strain evidence="13 14">K2</strain>
    </source>
</reference>
<dbReference type="GO" id="GO:0046872">
    <property type="term" value="F:metal ion binding"/>
    <property type="evidence" value="ECO:0007669"/>
    <property type="project" value="UniProtKB-KW"/>
</dbReference>
<evidence type="ECO:0000256" key="6">
    <source>
        <dbReference type="ARBA" id="ARBA00016919"/>
    </source>
</evidence>
<evidence type="ECO:0000313" key="14">
    <source>
        <dbReference type="Proteomes" id="UP000324209"/>
    </source>
</evidence>
<keyword evidence="10" id="KW-0289">Folate biosynthesis</keyword>
<dbReference type="Proteomes" id="UP000324209">
    <property type="component" value="Chromosome"/>
</dbReference>
<dbReference type="GO" id="GO:0005829">
    <property type="term" value="C:cytosol"/>
    <property type="evidence" value="ECO:0007669"/>
    <property type="project" value="TreeGrafter"/>
</dbReference>
<organism evidence="13 14">
    <name type="scientific">Oceanispirochaeta crateris</name>
    <dbReference type="NCBI Taxonomy" id="2518645"/>
    <lineage>
        <taxon>Bacteria</taxon>
        <taxon>Pseudomonadati</taxon>
        <taxon>Spirochaetota</taxon>
        <taxon>Spirochaetia</taxon>
        <taxon>Spirochaetales</taxon>
        <taxon>Spirochaetaceae</taxon>
        <taxon>Oceanispirochaeta</taxon>
    </lineage>
</organism>
<gene>
    <name evidence="13" type="primary">folP</name>
    <name evidence="13" type="ORF">EXM22_07480</name>
</gene>
<dbReference type="InterPro" id="IPR011005">
    <property type="entry name" value="Dihydropteroate_synth-like_sf"/>
</dbReference>
<dbReference type="Pfam" id="PF00809">
    <property type="entry name" value="Pterin_bind"/>
    <property type="match status" value="1"/>
</dbReference>
<keyword evidence="9" id="KW-0460">Magnesium</keyword>
<dbReference type="OrthoDB" id="9811744at2"/>
<evidence type="ECO:0000256" key="5">
    <source>
        <dbReference type="ARBA" id="ARBA00012458"/>
    </source>
</evidence>
<dbReference type="GO" id="GO:0046654">
    <property type="term" value="P:tetrahydrofolate biosynthetic process"/>
    <property type="evidence" value="ECO:0007669"/>
    <property type="project" value="TreeGrafter"/>
</dbReference>